<protein>
    <recommendedName>
        <fullName evidence="8">Peptidase S54 rhomboid domain-containing protein</fullName>
    </recommendedName>
</protein>
<name>A0A645CY40_9ZZZZ</name>
<feature type="transmembrane region" description="Helical" evidence="7">
    <location>
        <begin position="162"/>
        <end position="188"/>
    </location>
</feature>
<feature type="transmembrane region" description="Helical" evidence="7">
    <location>
        <begin position="131"/>
        <end position="150"/>
    </location>
</feature>
<feature type="transmembrane region" description="Helical" evidence="7">
    <location>
        <begin position="76"/>
        <end position="95"/>
    </location>
</feature>
<dbReference type="GO" id="GO:0016020">
    <property type="term" value="C:membrane"/>
    <property type="evidence" value="ECO:0007669"/>
    <property type="project" value="UniProtKB-SubCell"/>
</dbReference>
<evidence type="ECO:0000313" key="9">
    <source>
        <dbReference type="EMBL" id="MPM81811.1"/>
    </source>
</evidence>
<organism evidence="9">
    <name type="scientific">bioreactor metagenome</name>
    <dbReference type="NCBI Taxonomy" id="1076179"/>
    <lineage>
        <taxon>unclassified sequences</taxon>
        <taxon>metagenomes</taxon>
        <taxon>ecological metagenomes</taxon>
    </lineage>
</organism>
<dbReference type="AlphaFoldDB" id="A0A645CY40"/>
<evidence type="ECO:0000256" key="4">
    <source>
        <dbReference type="ARBA" id="ARBA00022801"/>
    </source>
</evidence>
<gene>
    <name evidence="9" type="ORF">SDC9_128868</name>
</gene>
<evidence type="ECO:0000256" key="5">
    <source>
        <dbReference type="ARBA" id="ARBA00022989"/>
    </source>
</evidence>
<evidence type="ECO:0000259" key="8">
    <source>
        <dbReference type="Pfam" id="PF01694"/>
    </source>
</evidence>
<dbReference type="InterPro" id="IPR022764">
    <property type="entry name" value="Peptidase_S54_rhomboid_dom"/>
</dbReference>
<keyword evidence="6 7" id="KW-0472">Membrane</keyword>
<evidence type="ECO:0000256" key="2">
    <source>
        <dbReference type="ARBA" id="ARBA00009045"/>
    </source>
</evidence>
<keyword evidence="3 7" id="KW-0812">Transmembrane</keyword>
<dbReference type="PANTHER" id="PTHR43731">
    <property type="entry name" value="RHOMBOID PROTEASE"/>
    <property type="match status" value="1"/>
</dbReference>
<evidence type="ECO:0000256" key="3">
    <source>
        <dbReference type="ARBA" id="ARBA00022692"/>
    </source>
</evidence>
<keyword evidence="4" id="KW-0378">Hydrolase</keyword>
<dbReference type="InterPro" id="IPR050925">
    <property type="entry name" value="Rhomboid_protease_S54"/>
</dbReference>
<accession>A0A645CY40</accession>
<keyword evidence="5 7" id="KW-1133">Transmembrane helix</keyword>
<proteinExistence type="inferred from homology"/>
<feature type="transmembrane region" description="Helical" evidence="7">
    <location>
        <begin position="12"/>
        <end position="33"/>
    </location>
</feature>
<dbReference type="InterPro" id="IPR035952">
    <property type="entry name" value="Rhomboid-like_sf"/>
</dbReference>
<dbReference type="SUPFAM" id="SSF144091">
    <property type="entry name" value="Rhomboid-like"/>
    <property type="match status" value="1"/>
</dbReference>
<sequence length="241" mass="27180">MIPVKDSIRARRWPVVTLLLMGLNVLIFIWTLGFSTRELMLWNRSFGMTPIFFQEGQPWGWHNMFPVWGTMLTSQFLHGSWSHLLGNMLYLWIFGDNVEDHLGRGRFLLVYLLSGVAGNLVQLWSEPYSTVTVIGASGAIAGVLGAYFLMFPHAKVRTIIPIFIFFLFPISVPAVIYLGVWFLMQILYSKSMLAGGSQNVAYLAHVGGFVVGAAVGYWYNRTHPPEPEILDIVDHVFPEGP</sequence>
<dbReference type="EMBL" id="VSSQ01031056">
    <property type="protein sequence ID" value="MPM81811.1"/>
    <property type="molecule type" value="Genomic_DNA"/>
</dbReference>
<dbReference type="PANTHER" id="PTHR43731:SF14">
    <property type="entry name" value="PRESENILIN-ASSOCIATED RHOMBOID-LIKE PROTEIN, MITOCHONDRIAL"/>
    <property type="match status" value="1"/>
</dbReference>
<evidence type="ECO:0000256" key="6">
    <source>
        <dbReference type="ARBA" id="ARBA00023136"/>
    </source>
</evidence>
<feature type="transmembrane region" description="Helical" evidence="7">
    <location>
        <begin position="107"/>
        <end position="125"/>
    </location>
</feature>
<dbReference type="GO" id="GO:0004252">
    <property type="term" value="F:serine-type endopeptidase activity"/>
    <property type="evidence" value="ECO:0007669"/>
    <property type="project" value="InterPro"/>
</dbReference>
<feature type="transmembrane region" description="Helical" evidence="7">
    <location>
        <begin position="200"/>
        <end position="219"/>
    </location>
</feature>
<dbReference type="Pfam" id="PF01694">
    <property type="entry name" value="Rhomboid"/>
    <property type="match status" value="1"/>
</dbReference>
<evidence type="ECO:0000256" key="1">
    <source>
        <dbReference type="ARBA" id="ARBA00004141"/>
    </source>
</evidence>
<feature type="domain" description="Peptidase S54 rhomboid" evidence="8">
    <location>
        <begin position="70"/>
        <end position="219"/>
    </location>
</feature>
<dbReference type="Gene3D" id="1.20.1540.10">
    <property type="entry name" value="Rhomboid-like"/>
    <property type="match status" value="1"/>
</dbReference>
<reference evidence="9" key="1">
    <citation type="submission" date="2019-08" db="EMBL/GenBank/DDBJ databases">
        <authorList>
            <person name="Kucharzyk K."/>
            <person name="Murdoch R.W."/>
            <person name="Higgins S."/>
            <person name="Loffler F."/>
        </authorList>
    </citation>
    <scope>NUCLEOTIDE SEQUENCE</scope>
</reference>
<evidence type="ECO:0000256" key="7">
    <source>
        <dbReference type="SAM" id="Phobius"/>
    </source>
</evidence>
<dbReference type="FunFam" id="1.20.1540.10:FF:000027">
    <property type="entry name" value="Rhomboid family intramembrane serine protease"/>
    <property type="match status" value="1"/>
</dbReference>
<comment type="caution">
    <text evidence="9">The sequence shown here is derived from an EMBL/GenBank/DDBJ whole genome shotgun (WGS) entry which is preliminary data.</text>
</comment>
<comment type="subcellular location">
    <subcellularLocation>
        <location evidence="1">Membrane</location>
        <topology evidence="1">Multi-pass membrane protein</topology>
    </subcellularLocation>
</comment>
<comment type="similarity">
    <text evidence="2">Belongs to the peptidase S54 family.</text>
</comment>